<organism evidence="5 6">
    <name type="scientific">Halocaridina rubra</name>
    <name type="common">Hawaiian red shrimp</name>
    <dbReference type="NCBI Taxonomy" id="373956"/>
    <lineage>
        <taxon>Eukaryota</taxon>
        <taxon>Metazoa</taxon>
        <taxon>Ecdysozoa</taxon>
        <taxon>Arthropoda</taxon>
        <taxon>Crustacea</taxon>
        <taxon>Multicrustacea</taxon>
        <taxon>Malacostraca</taxon>
        <taxon>Eumalacostraca</taxon>
        <taxon>Eucarida</taxon>
        <taxon>Decapoda</taxon>
        <taxon>Pleocyemata</taxon>
        <taxon>Caridea</taxon>
        <taxon>Atyoidea</taxon>
        <taxon>Atyidae</taxon>
        <taxon>Halocaridina</taxon>
    </lineage>
</organism>
<evidence type="ECO:0000256" key="2">
    <source>
        <dbReference type="ARBA" id="ARBA00024195"/>
    </source>
</evidence>
<dbReference type="InterPro" id="IPR018114">
    <property type="entry name" value="TRYPSIN_HIS"/>
</dbReference>
<evidence type="ECO:0000256" key="3">
    <source>
        <dbReference type="RuleBase" id="RU363034"/>
    </source>
</evidence>
<evidence type="ECO:0000313" key="6">
    <source>
        <dbReference type="Proteomes" id="UP001381693"/>
    </source>
</evidence>
<dbReference type="SMART" id="SM00020">
    <property type="entry name" value="Tryp_SPc"/>
    <property type="match status" value="1"/>
</dbReference>
<keyword evidence="1" id="KW-1015">Disulfide bond</keyword>
<dbReference type="InterPro" id="IPR001314">
    <property type="entry name" value="Peptidase_S1A"/>
</dbReference>
<dbReference type="SUPFAM" id="SSF50494">
    <property type="entry name" value="Trypsin-like serine proteases"/>
    <property type="match status" value="1"/>
</dbReference>
<evidence type="ECO:0000256" key="1">
    <source>
        <dbReference type="ARBA" id="ARBA00023157"/>
    </source>
</evidence>
<dbReference type="InterPro" id="IPR051487">
    <property type="entry name" value="Ser/Thr_Proteases_Immune/Dev"/>
</dbReference>
<feature type="non-terminal residue" evidence="5">
    <location>
        <position position="1"/>
    </location>
</feature>
<dbReference type="Proteomes" id="UP001381693">
    <property type="component" value="Unassembled WGS sequence"/>
</dbReference>
<keyword evidence="3" id="KW-0720">Serine protease</keyword>
<proteinExistence type="inferred from homology"/>
<dbReference type="Pfam" id="PF00089">
    <property type="entry name" value="Trypsin"/>
    <property type="match status" value="1"/>
</dbReference>
<evidence type="ECO:0000259" key="4">
    <source>
        <dbReference type="PROSITE" id="PS50240"/>
    </source>
</evidence>
<dbReference type="Gene3D" id="2.40.10.10">
    <property type="entry name" value="Trypsin-like serine proteases"/>
    <property type="match status" value="2"/>
</dbReference>
<dbReference type="EMBL" id="JAXCGZ010020911">
    <property type="protein sequence ID" value="KAK7063209.1"/>
    <property type="molecule type" value="Genomic_DNA"/>
</dbReference>
<dbReference type="GO" id="GO:0004252">
    <property type="term" value="F:serine-type endopeptidase activity"/>
    <property type="evidence" value="ECO:0007669"/>
    <property type="project" value="InterPro"/>
</dbReference>
<feature type="domain" description="Peptidase S1" evidence="4">
    <location>
        <begin position="1"/>
        <end position="232"/>
    </location>
</feature>
<dbReference type="PANTHER" id="PTHR24256">
    <property type="entry name" value="TRYPTASE-RELATED"/>
    <property type="match status" value="1"/>
</dbReference>
<gene>
    <name evidence="5" type="ORF">SK128_012466</name>
</gene>
<comment type="caution">
    <text evidence="5">The sequence shown here is derived from an EMBL/GenBank/DDBJ whole genome shotgun (WGS) entry which is preliminary data.</text>
</comment>
<dbReference type="PRINTS" id="PR00722">
    <property type="entry name" value="CHYMOTRYPSIN"/>
</dbReference>
<accession>A0AAN8WEU5</accession>
<dbReference type="CDD" id="cd00190">
    <property type="entry name" value="Tryp_SPc"/>
    <property type="match status" value="1"/>
</dbReference>
<dbReference type="PROSITE" id="PS00134">
    <property type="entry name" value="TRYPSIN_HIS"/>
    <property type="match status" value="1"/>
</dbReference>
<dbReference type="FunFam" id="2.40.10.10:FF:000068">
    <property type="entry name" value="transmembrane protease serine 2"/>
    <property type="match status" value="1"/>
</dbReference>
<keyword evidence="3" id="KW-0378">Hydrolase</keyword>
<dbReference type="InterPro" id="IPR043504">
    <property type="entry name" value="Peptidase_S1_PA_chymotrypsin"/>
</dbReference>
<dbReference type="PROSITE" id="PS50240">
    <property type="entry name" value="TRYPSIN_DOM"/>
    <property type="match status" value="1"/>
</dbReference>
<dbReference type="PROSITE" id="PS00135">
    <property type="entry name" value="TRYPSIN_SER"/>
    <property type="match status" value="1"/>
</dbReference>
<sequence>VSLLAAANGRFVHICGGVLIDRQFVLTAAHCITKQRVFVRIGGHDLSVTEPNTVDAEVAETIVHPGYQVPRRYNDIALLRLGIDVGSRFSSRVRPACLPNRAQRIFSGSKLVIAGWGAYENSGATSNVLRKAEVTAIDRLSCDTRPVIADITTSLTYPVGITDSIICADESEAGACRGDSGGPLMASTSTTCEVKEVIGLVSRGVIECKRTNVPGTYTRVEYYLDWIVSNVWPNEL</sequence>
<dbReference type="InterPro" id="IPR033116">
    <property type="entry name" value="TRYPSIN_SER"/>
</dbReference>
<comment type="similarity">
    <text evidence="2">Belongs to the peptidase S1 family. CLIP subfamily.</text>
</comment>
<dbReference type="GO" id="GO:0006508">
    <property type="term" value="P:proteolysis"/>
    <property type="evidence" value="ECO:0007669"/>
    <property type="project" value="UniProtKB-KW"/>
</dbReference>
<evidence type="ECO:0000313" key="5">
    <source>
        <dbReference type="EMBL" id="KAK7063209.1"/>
    </source>
</evidence>
<dbReference type="AlphaFoldDB" id="A0AAN8WEU5"/>
<dbReference type="InterPro" id="IPR001254">
    <property type="entry name" value="Trypsin_dom"/>
</dbReference>
<reference evidence="5 6" key="1">
    <citation type="submission" date="2023-11" db="EMBL/GenBank/DDBJ databases">
        <title>Halocaridina rubra genome assembly.</title>
        <authorList>
            <person name="Smith C."/>
        </authorList>
    </citation>
    <scope>NUCLEOTIDE SEQUENCE [LARGE SCALE GENOMIC DNA]</scope>
    <source>
        <strain evidence="5">EP-1</strain>
        <tissue evidence="5">Whole</tissue>
    </source>
</reference>
<keyword evidence="3" id="KW-0645">Protease</keyword>
<keyword evidence="6" id="KW-1185">Reference proteome</keyword>
<name>A0AAN8WEU5_HALRR</name>
<dbReference type="InterPro" id="IPR009003">
    <property type="entry name" value="Peptidase_S1_PA"/>
</dbReference>
<protein>
    <recommendedName>
        <fullName evidence="4">Peptidase S1 domain-containing protein</fullName>
    </recommendedName>
</protein>